<dbReference type="Gene3D" id="3.40.50.720">
    <property type="entry name" value="NAD(P)-binding Rossmann-like Domain"/>
    <property type="match status" value="1"/>
</dbReference>
<evidence type="ECO:0000256" key="6">
    <source>
        <dbReference type="ARBA" id="ARBA00049442"/>
    </source>
</evidence>
<evidence type="ECO:0000313" key="9">
    <source>
        <dbReference type="EMBL" id="AML53658.1"/>
    </source>
</evidence>
<dbReference type="InterPro" id="IPR036291">
    <property type="entry name" value="NAD(P)-bd_dom_sf"/>
</dbReference>
<dbReference type="EC" id="1.1.1.25" evidence="2"/>
<dbReference type="PANTHER" id="PTHR21089">
    <property type="entry name" value="SHIKIMATE DEHYDROGENASE"/>
    <property type="match status" value="1"/>
</dbReference>
<evidence type="ECO:0000259" key="8">
    <source>
        <dbReference type="Pfam" id="PF08501"/>
    </source>
</evidence>
<dbReference type="Pfam" id="PF01488">
    <property type="entry name" value="Shikimate_DH"/>
    <property type="match status" value="1"/>
</dbReference>
<keyword evidence="10" id="KW-1185">Reference proteome</keyword>
<sequence>MEKKATEGAVLLGLLGHGISSSRTPRMHINEGQAQGIDIDYRLLDFAGRTDEPPLNEVLDKIQAAGFNGINVTFPYKQSVLPHLDVLSESVRAIGATNTIVFRDGERHGHNTDSWGFGESFRRGMANTIRDKVLLIGAGGAGSAVANALVMENIGQLLICDTNIDAAERLAHALNHSFGADRACAVTDLPDAAHHANGIVNSTPIGMEKLPGLPLPTECIQAHHWVADVVYFPLETELLAAARAKGCRVLSGAGMALFQAVRAFELFTNLPANPTRMQATFDHWPSGLNDGGR</sequence>
<dbReference type="InterPro" id="IPR046346">
    <property type="entry name" value="Aminoacid_DH-like_N_sf"/>
</dbReference>
<dbReference type="GO" id="GO:0004764">
    <property type="term" value="F:shikimate 3-dehydrogenase (NADP+) activity"/>
    <property type="evidence" value="ECO:0007669"/>
    <property type="project" value="UniProtKB-EC"/>
</dbReference>
<evidence type="ECO:0000256" key="2">
    <source>
        <dbReference type="ARBA" id="ARBA00012962"/>
    </source>
</evidence>
<dbReference type="KEGG" id="hat:RC74_13050"/>
<dbReference type="InterPro" id="IPR022893">
    <property type="entry name" value="Shikimate_DH_fam"/>
</dbReference>
<comment type="pathway">
    <text evidence="1">Metabolic intermediate biosynthesis; chorismate biosynthesis; chorismate from D-erythrose 4-phosphate and phosphoenolpyruvate: step 4/7.</text>
</comment>
<keyword evidence="5" id="KW-0028">Amino-acid biosynthesis</keyword>
<proteinExistence type="predicted"/>
<dbReference type="InterPro" id="IPR006151">
    <property type="entry name" value="Shikm_DH/Glu-tRNA_Rdtase"/>
</dbReference>
<dbReference type="PANTHER" id="PTHR21089:SF1">
    <property type="entry name" value="BIFUNCTIONAL 3-DEHYDROQUINATE DEHYDRATASE_SHIKIMATE DEHYDROGENASE, CHLOROPLASTIC"/>
    <property type="match status" value="1"/>
</dbReference>
<evidence type="ECO:0000256" key="4">
    <source>
        <dbReference type="ARBA" id="ARBA00023002"/>
    </source>
</evidence>
<dbReference type="InterPro" id="IPR013708">
    <property type="entry name" value="Shikimate_DH-bd_N"/>
</dbReference>
<dbReference type="Pfam" id="PF08501">
    <property type="entry name" value="Shikimate_dh_N"/>
    <property type="match status" value="1"/>
</dbReference>
<dbReference type="SUPFAM" id="SSF53223">
    <property type="entry name" value="Aminoacid dehydrogenase-like, N-terminal domain"/>
    <property type="match status" value="1"/>
</dbReference>
<evidence type="ECO:0000256" key="3">
    <source>
        <dbReference type="ARBA" id="ARBA00022857"/>
    </source>
</evidence>
<dbReference type="UniPathway" id="UPA00053">
    <property type="reaction ID" value="UER00087"/>
</dbReference>
<dbReference type="Proteomes" id="UP000070371">
    <property type="component" value="Chromosome"/>
</dbReference>
<dbReference type="EMBL" id="CP014327">
    <property type="protein sequence ID" value="AML53658.1"/>
    <property type="molecule type" value="Genomic_DNA"/>
</dbReference>
<gene>
    <name evidence="9" type="ORF">RC74_13050</name>
</gene>
<organism evidence="9 10">
    <name type="scientific">Falsihalocynthiibacter arcticus</name>
    <dbReference type="NCBI Taxonomy" id="1579316"/>
    <lineage>
        <taxon>Bacteria</taxon>
        <taxon>Pseudomonadati</taxon>
        <taxon>Pseudomonadota</taxon>
        <taxon>Alphaproteobacteria</taxon>
        <taxon>Rhodobacterales</taxon>
        <taxon>Roseobacteraceae</taxon>
        <taxon>Falsihalocynthiibacter</taxon>
    </lineage>
</organism>
<dbReference type="SUPFAM" id="SSF51735">
    <property type="entry name" value="NAD(P)-binding Rossmann-fold domains"/>
    <property type="match status" value="1"/>
</dbReference>
<dbReference type="AlphaFoldDB" id="A0A126V5R8"/>
<reference evidence="9 10" key="1">
    <citation type="submission" date="2016-02" db="EMBL/GenBank/DDBJ databases">
        <title>Complete genome sequence of Halocynthiibacter arcticus PAMC 20958t from arctic marine sediment.</title>
        <authorList>
            <person name="Lee Y.M."/>
            <person name="Baek K."/>
            <person name="Lee H.K."/>
            <person name="Shin S.C."/>
        </authorList>
    </citation>
    <scope>NUCLEOTIDE SEQUENCE [LARGE SCALE GENOMIC DNA]</scope>
    <source>
        <strain evidence="9">PAMC 20958</strain>
    </source>
</reference>
<evidence type="ECO:0000256" key="5">
    <source>
        <dbReference type="ARBA" id="ARBA00023141"/>
    </source>
</evidence>
<dbReference type="STRING" id="1579316.RC74_13050"/>
<evidence type="ECO:0000256" key="1">
    <source>
        <dbReference type="ARBA" id="ARBA00004871"/>
    </source>
</evidence>
<feature type="domain" description="Shikimate dehydrogenase substrate binding N-terminal" evidence="8">
    <location>
        <begin position="14"/>
        <end position="100"/>
    </location>
</feature>
<comment type="catalytic activity">
    <reaction evidence="6">
        <text>shikimate + NADP(+) = 3-dehydroshikimate + NADPH + H(+)</text>
        <dbReference type="Rhea" id="RHEA:17737"/>
        <dbReference type="ChEBI" id="CHEBI:15378"/>
        <dbReference type="ChEBI" id="CHEBI:16630"/>
        <dbReference type="ChEBI" id="CHEBI:36208"/>
        <dbReference type="ChEBI" id="CHEBI:57783"/>
        <dbReference type="ChEBI" id="CHEBI:58349"/>
        <dbReference type="EC" id="1.1.1.25"/>
    </reaction>
</comment>
<dbReference type="CDD" id="cd01065">
    <property type="entry name" value="NAD_bind_Shikimate_DH"/>
    <property type="match status" value="1"/>
</dbReference>
<dbReference type="GO" id="GO:0009423">
    <property type="term" value="P:chorismate biosynthetic process"/>
    <property type="evidence" value="ECO:0007669"/>
    <property type="project" value="UniProtKB-UniPathway"/>
</dbReference>
<dbReference type="GO" id="GO:0005829">
    <property type="term" value="C:cytosol"/>
    <property type="evidence" value="ECO:0007669"/>
    <property type="project" value="TreeGrafter"/>
</dbReference>
<accession>A0A126V5R8</accession>
<keyword evidence="4" id="KW-0560">Oxidoreductase</keyword>
<dbReference type="OrthoDB" id="9792692at2"/>
<evidence type="ECO:0000313" key="10">
    <source>
        <dbReference type="Proteomes" id="UP000070371"/>
    </source>
</evidence>
<evidence type="ECO:0000259" key="7">
    <source>
        <dbReference type="Pfam" id="PF01488"/>
    </source>
</evidence>
<name>A0A126V5R8_9RHOB</name>
<dbReference type="GO" id="GO:0019632">
    <property type="term" value="P:shikimate metabolic process"/>
    <property type="evidence" value="ECO:0007669"/>
    <property type="project" value="TreeGrafter"/>
</dbReference>
<dbReference type="Gene3D" id="3.40.50.10860">
    <property type="entry name" value="Leucine Dehydrogenase, chain A, domain 1"/>
    <property type="match status" value="1"/>
</dbReference>
<dbReference type="GO" id="GO:0050661">
    <property type="term" value="F:NADP binding"/>
    <property type="evidence" value="ECO:0007669"/>
    <property type="project" value="TreeGrafter"/>
</dbReference>
<protein>
    <recommendedName>
        <fullName evidence="2">shikimate dehydrogenase (NADP(+))</fullName>
        <ecNumber evidence="2">1.1.1.25</ecNumber>
    </recommendedName>
</protein>
<keyword evidence="3" id="KW-0521">NADP</keyword>
<keyword evidence="5" id="KW-0057">Aromatic amino acid biosynthesis</keyword>
<dbReference type="GO" id="GO:0009073">
    <property type="term" value="P:aromatic amino acid family biosynthetic process"/>
    <property type="evidence" value="ECO:0007669"/>
    <property type="project" value="UniProtKB-KW"/>
</dbReference>
<dbReference type="NCBIfam" id="NF009201">
    <property type="entry name" value="PRK12549.1"/>
    <property type="match status" value="1"/>
</dbReference>
<feature type="domain" description="Quinate/shikimate 5-dehydrogenase/glutamyl-tRNA reductase" evidence="7">
    <location>
        <begin position="130"/>
        <end position="203"/>
    </location>
</feature>